<keyword evidence="4" id="KW-0813">Transport</keyword>
<feature type="transmembrane region" description="Helical" evidence="4">
    <location>
        <begin position="24"/>
        <end position="44"/>
    </location>
</feature>
<comment type="caution">
    <text evidence="5">The sequence shown here is derived from an EMBL/GenBank/DDBJ whole genome shotgun (WGS) entry which is preliminary data.</text>
</comment>
<evidence type="ECO:0000256" key="2">
    <source>
        <dbReference type="ARBA" id="ARBA00022989"/>
    </source>
</evidence>
<dbReference type="Proteomes" id="UP000298663">
    <property type="component" value="Unassembled WGS sequence"/>
</dbReference>
<protein>
    <recommendedName>
        <fullName evidence="4">Copper transport protein</fullName>
    </recommendedName>
</protein>
<proteinExistence type="inferred from homology"/>
<sequence>MMEMYWHFRIKDYILFHQWYPETLTSYVFSCFAVMTLTISYEFIRLIRWYNLKLHAQHEPCCAADVYDRNHRESGASELPINDPPPCDCRASITSFDPLNLGGVLPKPFMSLKSPLHMSQSALYFVQMFGSYCLMMISMTYNVPLFASMVLGHIVAYFFFGPLMSVEEEERIGDCCS</sequence>
<dbReference type="AlphaFoldDB" id="A0A4U5M352"/>
<name>A0A4U5M352_STECR</name>
<dbReference type="OrthoDB" id="161814at2759"/>
<evidence type="ECO:0000313" key="5">
    <source>
        <dbReference type="EMBL" id="TKR63179.1"/>
    </source>
</evidence>
<dbReference type="EMBL" id="AZBU02000010">
    <property type="protein sequence ID" value="TKR63179.1"/>
    <property type="molecule type" value="Genomic_DNA"/>
</dbReference>
<dbReference type="PANTHER" id="PTHR12483">
    <property type="entry name" value="SOLUTE CARRIER FAMILY 31 COPPER TRANSPORTERS"/>
    <property type="match status" value="1"/>
</dbReference>
<dbReference type="GO" id="GO:0005375">
    <property type="term" value="F:copper ion transmembrane transporter activity"/>
    <property type="evidence" value="ECO:0007669"/>
    <property type="project" value="UniProtKB-UniRule"/>
</dbReference>
<evidence type="ECO:0000256" key="4">
    <source>
        <dbReference type="RuleBase" id="RU367022"/>
    </source>
</evidence>
<reference evidence="5 6" key="1">
    <citation type="journal article" date="2015" name="Genome Biol.">
        <title>Comparative genomics of Steinernema reveals deeply conserved gene regulatory networks.</title>
        <authorList>
            <person name="Dillman A.R."/>
            <person name="Macchietto M."/>
            <person name="Porter C.F."/>
            <person name="Rogers A."/>
            <person name="Williams B."/>
            <person name="Antoshechkin I."/>
            <person name="Lee M.M."/>
            <person name="Goodwin Z."/>
            <person name="Lu X."/>
            <person name="Lewis E.E."/>
            <person name="Goodrich-Blair H."/>
            <person name="Stock S.P."/>
            <person name="Adams B.J."/>
            <person name="Sternberg P.W."/>
            <person name="Mortazavi A."/>
        </authorList>
    </citation>
    <scope>NUCLEOTIDE SEQUENCE [LARGE SCALE GENOMIC DNA]</scope>
    <source>
        <strain evidence="5 6">ALL</strain>
    </source>
</reference>
<evidence type="ECO:0000256" key="1">
    <source>
        <dbReference type="ARBA" id="ARBA00022692"/>
    </source>
</evidence>
<organism evidence="5 6">
    <name type="scientific">Steinernema carpocapsae</name>
    <name type="common">Entomopathogenic nematode</name>
    <dbReference type="NCBI Taxonomy" id="34508"/>
    <lineage>
        <taxon>Eukaryota</taxon>
        <taxon>Metazoa</taxon>
        <taxon>Ecdysozoa</taxon>
        <taxon>Nematoda</taxon>
        <taxon>Chromadorea</taxon>
        <taxon>Rhabditida</taxon>
        <taxon>Tylenchina</taxon>
        <taxon>Panagrolaimomorpha</taxon>
        <taxon>Strongyloidoidea</taxon>
        <taxon>Steinernematidae</taxon>
        <taxon>Steinernema</taxon>
    </lineage>
</organism>
<accession>A0A4U5M352</accession>
<keyword evidence="6" id="KW-1185">Reference proteome</keyword>
<evidence type="ECO:0000256" key="3">
    <source>
        <dbReference type="ARBA" id="ARBA00023136"/>
    </source>
</evidence>
<keyword evidence="4" id="KW-0406">Ion transport</keyword>
<keyword evidence="3 4" id="KW-0472">Membrane</keyword>
<feature type="transmembrane region" description="Helical" evidence="4">
    <location>
        <begin position="145"/>
        <end position="163"/>
    </location>
</feature>
<reference evidence="5 6" key="2">
    <citation type="journal article" date="2019" name="G3 (Bethesda)">
        <title>Hybrid Assembly of the Genome of the Entomopathogenic Nematode Steinernema carpocapsae Identifies the X-Chromosome.</title>
        <authorList>
            <person name="Serra L."/>
            <person name="Macchietto M."/>
            <person name="Macias-Munoz A."/>
            <person name="McGill C.J."/>
            <person name="Rodriguez I.M."/>
            <person name="Rodriguez B."/>
            <person name="Murad R."/>
            <person name="Mortazavi A."/>
        </authorList>
    </citation>
    <scope>NUCLEOTIDE SEQUENCE [LARGE SCALE GENOMIC DNA]</scope>
    <source>
        <strain evidence="5 6">ALL</strain>
    </source>
</reference>
<keyword evidence="4" id="KW-0187">Copper transport</keyword>
<comment type="similarity">
    <text evidence="4">Belongs to the copper transporter (Ctr) (TC 1.A.56) family. SLC31A subfamily.</text>
</comment>
<dbReference type="GO" id="GO:0016020">
    <property type="term" value="C:membrane"/>
    <property type="evidence" value="ECO:0007669"/>
    <property type="project" value="UniProtKB-SubCell"/>
</dbReference>
<comment type="subcellular location">
    <subcellularLocation>
        <location evidence="4">Membrane</location>
        <topology evidence="4">Multi-pass membrane protein</topology>
    </subcellularLocation>
</comment>
<keyword evidence="2 4" id="KW-1133">Transmembrane helix</keyword>
<evidence type="ECO:0000313" key="6">
    <source>
        <dbReference type="Proteomes" id="UP000298663"/>
    </source>
</evidence>
<keyword evidence="1 4" id="KW-0812">Transmembrane</keyword>
<dbReference type="PANTHER" id="PTHR12483:SF43">
    <property type="entry name" value="COPPER TRANSPORT PROTEIN"/>
    <property type="match status" value="1"/>
</dbReference>
<dbReference type="InterPro" id="IPR007274">
    <property type="entry name" value="Cop_transporter"/>
</dbReference>
<dbReference type="Pfam" id="PF04145">
    <property type="entry name" value="Ctr"/>
    <property type="match status" value="1"/>
</dbReference>
<keyword evidence="4" id="KW-0186">Copper</keyword>
<gene>
    <name evidence="5" type="ORF">L596_027041</name>
</gene>